<feature type="transmembrane region" description="Helical" evidence="1">
    <location>
        <begin position="61"/>
        <end position="80"/>
    </location>
</feature>
<sequence length="116" mass="12856">MSASYPTPQFTRPALAPGILGALALLAGVALVQSDTFTVIRYVASILALIVIVFAWNAKQWWWIIGLAPIVIAWNPVVPIEFPDDVWLGMQYVAALIFIAAGIRIKVRNPEDRNRR</sequence>
<proteinExistence type="predicted"/>
<dbReference type="Pfam" id="PF20619">
    <property type="entry name" value="DUF6804"/>
    <property type="match status" value="1"/>
</dbReference>
<evidence type="ECO:0000256" key="1">
    <source>
        <dbReference type="SAM" id="Phobius"/>
    </source>
</evidence>
<evidence type="ECO:0000313" key="3">
    <source>
        <dbReference type="Proteomes" id="UP001549257"/>
    </source>
</evidence>
<feature type="transmembrane region" description="Helical" evidence="1">
    <location>
        <begin position="86"/>
        <end position="107"/>
    </location>
</feature>
<comment type="caution">
    <text evidence="2">The sequence shown here is derived from an EMBL/GenBank/DDBJ whole genome shotgun (WGS) entry which is preliminary data.</text>
</comment>
<dbReference type="EMBL" id="JBEPSJ010000001">
    <property type="protein sequence ID" value="MET4580886.1"/>
    <property type="molecule type" value="Genomic_DNA"/>
</dbReference>
<dbReference type="Proteomes" id="UP001549257">
    <property type="component" value="Unassembled WGS sequence"/>
</dbReference>
<organism evidence="2 3">
    <name type="scientific">Conyzicola nivalis</name>
    <dbReference type="NCBI Taxonomy" id="1477021"/>
    <lineage>
        <taxon>Bacteria</taxon>
        <taxon>Bacillati</taxon>
        <taxon>Actinomycetota</taxon>
        <taxon>Actinomycetes</taxon>
        <taxon>Micrococcales</taxon>
        <taxon>Microbacteriaceae</taxon>
        <taxon>Conyzicola</taxon>
    </lineage>
</organism>
<keyword evidence="1" id="KW-0812">Transmembrane</keyword>
<evidence type="ECO:0000313" key="2">
    <source>
        <dbReference type="EMBL" id="MET4580886.1"/>
    </source>
</evidence>
<feature type="transmembrane region" description="Helical" evidence="1">
    <location>
        <begin position="39"/>
        <end position="56"/>
    </location>
</feature>
<name>A0ABV2QIL4_9MICO</name>
<keyword evidence="1" id="KW-0472">Membrane</keyword>
<keyword evidence="1" id="KW-1133">Transmembrane helix</keyword>
<dbReference type="InterPro" id="IPR046548">
    <property type="entry name" value="DUF6804"/>
</dbReference>
<feature type="transmembrane region" description="Helical" evidence="1">
    <location>
        <begin position="12"/>
        <end position="33"/>
    </location>
</feature>
<accession>A0ABV2QIL4</accession>
<reference evidence="2 3" key="1">
    <citation type="submission" date="2024-06" db="EMBL/GenBank/DDBJ databases">
        <title>Sorghum-associated microbial communities from plants grown in Nebraska, USA.</title>
        <authorList>
            <person name="Schachtman D."/>
        </authorList>
    </citation>
    <scope>NUCLEOTIDE SEQUENCE [LARGE SCALE GENOMIC DNA]</scope>
    <source>
        <strain evidence="2 3">2857</strain>
    </source>
</reference>
<gene>
    <name evidence="2" type="ORF">ABIE21_000376</name>
</gene>
<keyword evidence="3" id="KW-1185">Reference proteome</keyword>
<dbReference type="RefSeq" id="WP_354023094.1">
    <property type="nucleotide sequence ID" value="NZ_JBEPSJ010000001.1"/>
</dbReference>
<protein>
    <submittedName>
        <fullName evidence="2">Uncharacterized protein</fullName>
    </submittedName>
</protein>